<dbReference type="InterPro" id="IPR036691">
    <property type="entry name" value="Endo/exonu/phosph_ase_sf"/>
</dbReference>
<dbReference type="PANTHER" id="PTHR19446">
    <property type="entry name" value="REVERSE TRANSCRIPTASES"/>
    <property type="match status" value="1"/>
</dbReference>
<organism evidence="1">
    <name type="scientific">Tanacetum cinerariifolium</name>
    <name type="common">Dalmatian daisy</name>
    <name type="synonym">Chrysanthemum cinerariifolium</name>
    <dbReference type="NCBI Taxonomy" id="118510"/>
    <lineage>
        <taxon>Eukaryota</taxon>
        <taxon>Viridiplantae</taxon>
        <taxon>Streptophyta</taxon>
        <taxon>Embryophyta</taxon>
        <taxon>Tracheophyta</taxon>
        <taxon>Spermatophyta</taxon>
        <taxon>Magnoliopsida</taxon>
        <taxon>eudicotyledons</taxon>
        <taxon>Gunneridae</taxon>
        <taxon>Pentapetalae</taxon>
        <taxon>asterids</taxon>
        <taxon>campanulids</taxon>
        <taxon>Asterales</taxon>
        <taxon>Asteraceae</taxon>
        <taxon>Asteroideae</taxon>
        <taxon>Anthemideae</taxon>
        <taxon>Anthemidinae</taxon>
        <taxon>Tanacetum</taxon>
    </lineage>
</organism>
<gene>
    <name evidence="1" type="ORF">Tci_038506</name>
</gene>
<protein>
    <submittedName>
        <fullName evidence="1">Retrovirus-related Pol polyprotein LINE-1</fullName>
    </submittedName>
</protein>
<reference evidence="1" key="1">
    <citation type="journal article" date="2019" name="Sci. Rep.">
        <title>Draft genome of Tanacetum cinerariifolium, the natural source of mosquito coil.</title>
        <authorList>
            <person name="Yamashiro T."/>
            <person name="Shiraishi A."/>
            <person name="Satake H."/>
            <person name="Nakayama K."/>
        </authorList>
    </citation>
    <scope>NUCLEOTIDE SEQUENCE</scope>
</reference>
<name>A0A6L2LXZ2_TANCI</name>
<dbReference type="InterPro" id="IPR043502">
    <property type="entry name" value="DNA/RNA_pol_sf"/>
</dbReference>
<evidence type="ECO:0000313" key="1">
    <source>
        <dbReference type="EMBL" id="GEU66528.1"/>
    </source>
</evidence>
<proteinExistence type="predicted"/>
<dbReference type="EMBL" id="BKCJ010005400">
    <property type="protein sequence ID" value="GEU66528.1"/>
    <property type="molecule type" value="Genomic_DNA"/>
</dbReference>
<dbReference type="SUPFAM" id="SSF56672">
    <property type="entry name" value="DNA/RNA polymerases"/>
    <property type="match status" value="1"/>
</dbReference>
<accession>A0A6L2LXZ2</accession>
<sequence>MEVVGMERGYYLGDFDGCCKGKGEENVYDWFWQEMMYKVYSVLKLQGDRNGVDERKNKVLQDMINAMLVSANLPKNLWGEALLTACRVNLDSNVIAESRDVDFFENKFCHDSTSTNEIMTQIPQDISSPDLNSFSDNENNVFNKIPVLLNVEDAPKTYKEAITSRNSAFWKEALDDEMDSLVSNNTWKLSDSSDRIISLMLVIDGATVNVINTYAPQVGLSEVKKTTFWDYLDKVMRECLTSQRLILGGDLNGHIGATTEGYAGVHGGFGYEARNEEGRAILDFATAYDLEEFRYRVAEGVSTRVEDLAACDVDSMWNNLASIIKDVVKDTLRVAIETSKTHMARRESWWRCEEVQSSVTVKQARFRELLLCREGNEKEWLGALERITKAQERIRRDLEDICFIKDEEEGHKEGVGPNREPHTECYYSRISQAEVRTALQKMGKNKAVGPDQIPIEAWKSLGDEGTFWLTSLFNKIFTSAKMPEEWRLSEFILIFKNKVEAIHIIKSLMEKYMERQRDLHMAFLDLEKAYDSILRELIWKTLVDKGTSKRYIRVIRDMYDGAKTRVRTLIGSTEFFLVDEDILWYLIFADDIVLVLESAKDLNTRLENWRKVLEDNGLRVSQEKTEYLICDFSIREISHNKEVDILFASFPHCSPCHACSRWVRGLVPSCFAIFDLEHLSLSFDFVNSSEIFKSLSFNLDRLFHLAILCLDQHAHALHHLESLLTISLDRLDILKEDLCILEFAKVLVFDS</sequence>
<dbReference type="Gene3D" id="3.60.10.10">
    <property type="entry name" value="Endonuclease/exonuclease/phosphatase"/>
    <property type="match status" value="1"/>
</dbReference>
<dbReference type="SUPFAM" id="SSF56219">
    <property type="entry name" value="DNase I-like"/>
    <property type="match status" value="1"/>
</dbReference>
<dbReference type="AlphaFoldDB" id="A0A6L2LXZ2"/>
<comment type="caution">
    <text evidence="1">The sequence shown here is derived from an EMBL/GenBank/DDBJ whole genome shotgun (WGS) entry which is preliminary data.</text>
</comment>